<dbReference type="EMBL" id="JBAMIC010000011">
    <property type="protein sequence ID" value="KAK7100294.1"/>
    <property type="molecule type" value="Genomic_DNA"/>
</dbReference>
<evidence type="ECO:0000256" key="5">
    <source>
        <dbReference type="ARBA" id="ARBA00022723"/>
    </source>
</evidence>
<dbReference type="EC" id="3.1.26.4" evidence="3"/>
<dbReference type="AlphaFoldDB" id="A0AAN9GAA1"/>
<evidence type="ECO:0000259" key="9">
    <source>
        <dbReference type="PROSITE" id="PS50879"/>
    </source>
</evidence>
<keyword evidence="4" id="KW-0540">Nuclease</keyword>
<accession>A0AAN9GAA1</accession>
<dbReference type="InterPro" id="IPR002156">
    <property type="entry name" value="RNaseH_domain"/>
</dbReference>
<evidence type="ECO:0000313" key="11">
    <source>
        <dbReference type="Proteomes" id="UP001374579"/>
    </source>
</evidence>
<keyword evidence="5" id="KW-0479">Metal-binding</keyword>
<gene>
    <name evidence="10" type="ORF">V1264_023272</name>
</gene>
<evidence type="ECO:0000256" key="6">
    <source>
        <dbReference type="ARBA" id="ARBA00022759"/>
    </source>
</evidence>
<feature type="coiled-coil region" evidence="8">
    <location>
        <begin position="88"/>
        <end position="115"/>
    </location>
</feature>
<keyword evidence="7" id="KW-0378">Hydrolase</keyword>
<dbReference type="PROSITE" id="PS50879">
    <property type="entry name" value="RNASE_H_1"/>
    <property type="match status" value="1"/>
</dbReference>
<dbReference type="GO" id="GO:0003676">
    <property type="term" value="F:nucleic acid binding"/>
    <property type="evidence" value="ECO:0007669"/>
    <property type="project" value="InterPro"/>
</dbReference>
<evidence type="ECO:0000313" key="10">
    <source>
        <dbReference type="EMBL" id="KAK7100294.1"/>
    </source>
</evidence>
<evidence type="ECO:0000256" key="8">
    <source>
        <dbReference type="SAM" id="Coils"/>
    </source>
</evidence>
<dbReference type="InterPro" id="IPR036397">
    <property type="entry name" value="RNaseH_sf"/>
</dbReference>
<name>A0AAN9GAA1_9CAEN</name>
<evidence type="ECO:0000256" key="4">
    <source>
        <dbReference type="ARBA" id="ARBA00022722"/>
    </source>
</evidence>
<evidence type="ECO:0000256" key="3">
    <source>
        <dbReference type="ARBA" id="ARBA00012180"/>
    </source>
</evidence>
<feature type="domain" description="RNase H type-1" evidence="9">
    <location>
        <begin position="46"/>
        <end position="178"/>
    </location>
</feature>
<comment type="caution">
    <text evidence="10">The sequence shown here is derived from an EMBL/GenBank/DDBJ whole genome shotgun (WGS) entry which is preliminary data.</text>
</comment>
<dbReference type="Pfam" id="PF00075">
    <property type="entry name" value="RNase_H"/>
    <property type="match status" value="1"/>
</dbReference>
<dbReference type="PANTHER" id="PTHR10642:SF26">
    <property type="entry name" value="RIBONUCLEASE H1"/>
    <property type="match status" value="1"/>
</dbReference>
<dbReference type="CDD" id="cd09276">
    <property type="entry name" value="Rnase_HI_RT_non_LTR"/>
    <property type="match status" value="1"/>
</dbReference>
<keyword evidence="8" id="KW-0175">Coiled coil</keyword>
<dbReference type="GO" id="GO:0043137">
    <property type="term" value="P:DNA replication, removal of RNA primer"/>
    <property type="evidence" value="ECO:0007669"/>
    <property type="project" value="TreeGrafter"/>
</dbReference>
<dbReference type="InterPro" id="IPR012337">
    <property type="entry name" value="RNaseH-like_sf"/>
</dbReference>
<dbReference type="GO" id="GO:0046872">
    <property type="term" value="F:metal ion binding"/>
    <property type="evidence" value="ECO:0007669"/>
    <property type="project" value="UniProtKB-KW"/>
</dbReference>
<comment type="similarity">
    <text evidence="2">Belongs to the RNase H family.</text>
</comment>
<evidence type="ECO:0000256" key="7">
    <source>
        <dbReference type="ARBA" id="ARBA00022801"/>
    </source>
</evidence>
<dbReference type="GO" id="GO:0004523">
    <property type="term" value="F:RNA-DNA hybrid ribonuclease activity"/>
    <property type="evidence" value="ECO:0007669"/>
    <property type="project" value="UniProtKB-EC"/>
</dbReference>
<dbReference type="SUPFAM" id="SSF53098">
    <property type="entry name" value="Ribonuclease H-like"/>
    <property type="match status" value="1"/>
</dbReference>
<keyword evidence="6" id="KW-0255">Endonuclease</keyword>
<organism evidence="10 11">
    <name type="scientific">Littorina saxatilis</name>
    <dbReference type="NCBI Taxonomy" id="31220"/>
    <lineage>
        <taxon>Eukaryota</taxon>
        <taxon>Metazoa</taxon>
        <taxon>Spiralia</taxon>
        <taxon>Lophotrochozoa</taxon>
        <taxon>Mollusca</taxon>
        <taxon>Gastropoda</taxon>
        <taxon>Caenogastropoda</taxon>
        <taxon>Littorinimorpha</taxon>
        <taxon>Littorinoidea</taxon>
        <taxon>Littorinidae</taxon>
        <taxon>Littorina</taxon>
    </lineage>
</organism>
<proteinExistence type="inferred from homology"/>
<dbReference type="Proteomes" id="UP001374579">
    <property type="component" value="Unassembled WGS sequence"/>
</dbReference>
<sequence length="178" mass="19511">MPFRNFLGGWGWGGYVTRVTPPPPDPPLQLDQERKSLTLEFLHSVYPKWTHVYTDGSATDATRDGGGGVLIGYREEDAAHSVATGRYSTNYKAEAEALEKAARELHSNLPRAHEKIVIFTDAISVLQALEKNDKELNELALALSTLSSKPDVTLQWVPAHCGVRGNETADRLAKEGGL</sequence>
<dbReference type="PANTHER" id="PTHR10642">
    <property type="entry name" value="RIBONUCLEASE H1"/>
    <property type="match status" value="1"/>
</dbReference>
<keyword evidence="11" id="KW-1185">Reference proteome</keyword>
<evidence type="ECO:0000256" key="2">
    <source>
        <dbReference type="ARBA" id="ARBA00005300"/>
    </source>
</evidence>
<comment type="catalytic activity">
    <reaction evidence="1">
        <text>Endonucleolytic cleavage to 5'-phosphomonoester.</text>
        <dbReference type="EC" id="3.1.26.4"/>
    </reaction>
</comment>
<dbReference type="Gene3D" id="3.30.420.10">
    <property type="entry name" value="Ribonuclease H-like superfamily/Ribonuclease H"/>
    <property type="match status" value="1"/>
</dbReference>
<reference evidence="10 11" key="1">
    <citation type="submission" date="2024-02" db="EMBL/GenBank/DDBJ databases">
        <title>Chromosome-scale genome assembly of the rough periwinkle Littorina saxatilis.</title>
        <authorList>
            <person name="De Jode A."/>
            <person name="Faria R."/>
            <person name="Formenti G."/>
            <person name="Sims Y."/>
            <person name="Smith T.P."/>
            <person name="Tracey A."/>
            <person name="Wood J.M.D."/>
            <person name="Zagrodzka Z.B."/>
            <person name="Johannesson K."/>
            <person name="Butlin R.K."/>
            <person name="Leder E.H."/>
        </authorList>
    </citation>
    <scope>NUCLEOTIDE SEQUENCE [LARGE SCALE GENOMIC DNA]</scope>
    <source>
        <strain evidence="10">Snail1</strain>
        <tissue evidence="10">Muscle</tissue>
    </source>
</reference>
<dbReference type="InterPro" id="IPR050092">
    <property type="entry name" value="RNase_H"/>
</dbReference>
<evidence type="ECO:0000256" key="1">
    <source>
        <dbReference type="ARBA" id="ARBA00000077"/>
    </source>
</evidence>
<protein>
    <recommendedName>
        <fullName evidence="3">ribonuclease H</fullName>
        <ecNumber evidence="3">3.1.26.4</ecNumber>
    </recommendedName>
</protein>